<accession>A0A1M7I574</accession>
<evidence type="ECO:0000256" key="3">
    <source>
        <dbReference type="PIRSR" id="PIRSR004848-1"/>
    </source>
</evidence>
<reference evidence="7 8" key="1">
    <citation type="submission" date="2016-11" db="EMBL/GenBank/DDBJ databases">
        <authorList>
            <person name="Jaros S."/>
            <person name="Januszkiewicz K."/>
            <person name="Wedrychowicz H."/>
        </authorList>
    </citation>
    <scope>NUCLEOTIDE SEQUENCE [LARGE SCALE GENOMIC DNA]</scope>
    <source>
        <strain evidence="7 8">DSM 46144</strain>
    </source>
</reference>
<evidence type="ECO:0000256" key="2">
    <source>
        <dbReference type="HAMAP-Rule" id="MF_02087"/>
    </source>
</evidence>
<dbReference type="NCBIfam" id="TIGR00044">
    <property type="entry name" value="YggS family pyridoxal phosphate-dependent enzyme"/>
    <property type="match status" value="1"/>
</dbReference>
<evidence type="ECO:0000256" key="5">
    <source>
        <dbReference type="SAM" id="MobiDB-lite"/>
    </source>
</evidence>
<feature type="region of interest" description="Disordered" evidence="5">
    <location>
        <begin position="1"/>
        <end position="30"/>
    </location>
</feature>
<gene>
    <name evidence="7" type="ORF">SAMN05443668_101393</name>
</gene>
<feature type="domain" description="Alanine racemase N-terminal" evidence="6">
    <location>
        <begin position="56"/>
        <end position="256"/>
    </location>
</feature>
<protein>
    <recommendedName>
        <fullName evidence="2">Pyridoxal phosphate homeostasis protein</fullName>
        <shortName evidence="2">PLP homeostasis protein</shortName>
    </recommendedName>
</protein>
<keyword evidence="1 2" id="KW-0663">Pyridoxal phosphate</keyword>
<comment type="similarity">
    <text evidence="2 4">Belongs to the pyridoxal phosphate-binding protein YggS/PROSC family.</text>
</comment>
<proteinExistence type="inferred from homology"/>
<dbReference type="GO" id="GO:0030170">
    <property type="term" value="F:pyridoxal phosphate binding"/>
    <property type="evidence" value="ECO:0007669"/>
    <property type="project" value="UniProtKB-UniRule"/>
</dbReference>
<comment type="cofactor">
    <cofactor evidence="3">
        <name>pyridoxal 5'-phosphate</name>
        <dbReference type="ChEBI" id="CHEBI:597326"/>
    </cofactor>
</comment>
<dbReference type="CDD" id="cd00635">
    <property type="entry name" value="PLPDE_III_YBL036c_like"/>
    <property type="match status" value="1"/>
</dbReference>
<dbReference type="PANTHER" id="PTHR10146">
    <property type="entry name" value="PROLINE SYNTHETASE CO-TRANSCRIBED BACTERIAL HOMOLOG PROTEIN"/>
    <property type="match status" value="1"/>
</dbReference>
<evidence type="ECO:0000313" key="8">
    <source>
        <dbReference type="Proteomes" id="UP000184440"/>
    </source>
</evidence>
<evidence type="ECO:0000256" key="1">
    <source>
        <dbReference type="ARBA" id="ARBA00022898"/>
    </source>
</evidence>
<evidence type="ECO:0000313" key="7">
    <source>
        <dbReference type="EMBL" id="SHM35946.1"/>
    </source>
</evidence>
<dbReference type="AlphaFoldDB" id="A0A1M7I574"/>
<dbReference type="Gene3D" id="3.20.20.10">
    <property type="entry name" value="Alanine racemase"/>
    <property type="match status" value="1"/>
</dbReference>
<sequence>MTPGSPAGIGRTGSADHGSAGPAPSAASPERVAELTAGLADVERRLSSACEDAGRQRAEVTLIAVTKTWPASDVAALAALGVRDVAENKDQEAKAKHAELTSVDLRWHFVGQLQRNKARSVVRYADVVHSVDRPELAAALAGASERHRERPLDVLLQVDLEEGASAGRGGVTPSAVAALAADVVASPTLRLLGLMAVAPLGGDPDRAFARLAELSAALREDHPEARWISAGMSSDLESAVRHGATHVRVGSALLGKRVSGHGSVWP</sequence>
<dbReference type="EMBL" id="FRCS01000001">
    <property type="protein sequence ID" value="SHM35946.1"/>
    <property type="molecule type" value="Genomic_DNA"/>
</dbReference>
<dbReference type="InterPro" id="IPR029066">
    <property type="entry name" value="PLP-binding_barrel"/>
</dbReference>
<dbReference type="PIRSF" id="PIRSF004848">
    <property type="entry name" value="YBL036c_PLPDEIII"/>
    <property type="match status" value="1"/>
</dbReference>
<name>A0A1M7I574_9ACTN</name>
<dbReference type="Proteomes" id="UP000184440">
    <property type="component" value="Unassembled WGS sequence"/>
</dbReference>
<dbReference type="InterPro" id="IPR001608">
    <property type="entry name" value="Ala_racemase_N"/>
</dbReference>
<dbReference type="HAMAP" id="MF_02087">
    <property type="entry name" value="PLP_homeostasis"/>
    <property type="match status" value="1"/>
</dbReference>
<evidence type="ECO:0000259" key="6">
    <source>
        <dbReference type="Pfam" id="PF01168"/>
    </source>
</evidence>
<comment type="function">
    <text evidence="2">Pyridoxal 5'-phosphate (PLP)-binding protein, which is involved in PLP homeostasis.</text>
</comment>
<dbReference type="PROSITE" id="PS01211">
    <property type="entry name" value="UPF0001"/>
    <property type="match status" value="1"/>
</dbReference>
<organism evidence="7 8">
    <name type="scientific">Cryptosporangium aurantiacum</name>
    <dbReference type="NCBI Taxonomy" id="134849"/>
    <lineage>
        <taxon>Bacteria</taxon>
        <taxon>Bacillati</taxon>
        <taxon>Actinomycetota</taxon>
        <taxon>Actinomycetes</taxon>
        <taxon>Cryptosporangiales</taxon>
        <taxon>Cryptosporangiaceae</taxon>
        <taxon>Cryptosporangium</taxon>
    </lineage>
</organism>
<dbReference type="Pfam" id="PF01168">
    <property type="entry name" value="Ala_racemase_N"/>
    <property type="match status" value="1"/>
</dbReference>
<keyword evidence="8" id="KW-1185">Reference proteome</keyword>
<feature type="modified residue" description="N6-(pyridoxal phosphate)lysine" evidence="2 3">
    <location>
        <position position="67"/>
    </location>
</feature>
<evidence type="ECO:0000256" key="4">
    <source>
        <dbReference type="RuleBase" id="RU004514"/>
    </source>
</evidence>
<feature type="compositionally biased region" description="Low complexity" evidence="5">
    <location>
        <begin position="13"/>
        <end position="29"/>
    </location>
</feature>
<dbReference type="SUPFAM" id="SSF51419">
    <property type="entry name" value="PLP-binding barrel"/>
    <property type="match status" value="1"/>
</dbReference>
<dbReference type="STRING" id="134849.SAMN05443668_101393"/>
<dbReference type="InterPro" id="IPR011078">
    <property type="entry name" value="PyrdxlP_homeostasis"/>
</dbReference>
<dbReference type="PANTHER" id="PTHR10146:SF14">
    <property type="entry name" value="PYRIDOXAL PHOSPHATE HOMEOSTASIS PROTEIN"/>
    <property type="match status" value="1"/>
</dbReference>